<organism evidence="2">
    <name type="scientific">Candidatus Kentrum sp. FW</name>
    <dbReference type="NCBI Taxonomy" id="2126338"/>
    <lineage>
        <taxon>Bacteria</taxon>
        <taxon>Pseudomonadati</taxon>
        <taxon>Pseudomonadota</taxon>
        <taxon>Gammaproteobacteria</taxon>
        <taxon>Candidatus Kentrum</taxon>
    </lineage>
</organism>
<feature type="region of interest" description="Disordered" evidence="1">
    <location>
        <begin position="1"/>
        <end position="45"/>
    </location>
</feature>
<reference evidence="2" key="1">
    <citation type="submission" date="2019-02" db="EMBL/GenBank/DDBJ databases">
        <authorList>
            <person name="Gruber-Vodicka R. H."/>
            <person name="Seah K. B. B."/>
        </authorList>
    </citation>
    <scope>NUCLEOTIDE SEQUENCE</scope>
    <source>
        <strain evidence="2">BECK_BZ131</strain>
    </source>
</reference>
<dbReference type="AlphaFoldDB" id="A0A450TXY3"/>
<accession>A0A450TXY3</accession>
<feature type="compositionally biased region" description="Polar residues" evidence="1">
    <location>
        <begin position="36"/>
        <end position="45"/>
    </location>
</feature>
<proteinExistence type="predicted"/>
<dbReference type="EMBL" id="CAADFE010000061">
    <property type="protein sequence ID" value="VFJ74346.1"/>
    <property type="molecule type" value="Genomic_DNA"/>
</dbReference>
<gene>
    <name evidence="2" type="ORF">BECKFW1821C_GA0114237_106117</name>
</gene>
<protein>
    <submittedName>
        <fullName evidence="2">Uncharacterized protein</fullName>
    </submittedName>
</protein>
<sequence>MGTAPDNPAITTNTRYGAFAHPTSRMHRRSEAQPRQWLSDNGIEGSSSPGPLIDLHVLRGAFVAIATAGSFR</sequence>
<name>A0A450TXY3_9GAMM</name>
<evidence type="ECO:0000313" key="2">
    <source>
        <dbReference type="EMBL" id="VFJ74346.1"/>
    </source>
</evidence>
<evidence type="ECO:0000256" key="1">
    <source>
        <dbReference type="SAM" id="MobiDB-lite"/>
    </source>
</evidence>